<accession>A0AAV1WA59</accession>
<proteinExistence type="predicted"/>
<evidence type="ECO:0000313" key="2">
    <source>
        <dbReference type="EMBL" id="CAL0306249.1"/>
    </source>
</evidence>
<gene>
    <name evidence="2" type="ORF">LLUT_LOCUS7309</name>
</gene>
<keyword evidence="3" id="KW-1185">Reference proteome</keyword>
<name>A0AAV1WA59_LUPLU</name>
<dbReference type="Proteomes" id="UP001497480">
    <property type="component" value="Unassembled WGS sequence"/>
</dbReference>
<evidence type="ECO:0000256" key="1">
    <source>
        <dbReference type="SAM" id="MobiDB-lite"/>
    </source>
</evidence>
<reference evidence="2 3" key="1">
    <citation type="submission" date="2024-03" db="EMBL/GenBank/DDBJ databases">
        <authorList>
            <person name="Martinez-Hernandez J."/>
        </authorList>
    </citation>
    <scope>NUCLEOTIDE SEQUENCE [LARGE SCALE GENOMIC DNA]</scope>
</reference>
<protein>
    <submittedName>
        <fullName evidence="2">Uncharacterized protein</fullName>
    </submittedName>
</protein>
<sequence>MQEFQPPMAPSFKRHQVGSYGKESDPKFIYRFLPVWFRVFNIKISSVIHFRNVKFS</sequence>
<dbReference type="AlphaFoldDB" id="A0AAV1WA59"/>
<dbReference type="EMBL" id="CAXHTB010000005">
    <property type="protein sequence ID" value="CAL0306249.1"/>
    <property type="molecule type" value="Genomic_DNA"/>
</dbReference>
<evidence type="ECO:0000313" key="3">
    <source>
        <dbReference type="Proteomes" id="UP001497480"/>
    </source>
</evidence>
<feature type="region of interest" description="Disordered" evidence="1">
    <location>
        <begin position="1"/>
        <end position="21"/>
    </location>
</feature>
<comment type="caution">
    <text evidence="2">The sequence shown here is derived from an EMBL/GenBank/DDBJ whole genome shotgun (WGS) entry which is preliminary data.</text>
</comment>
<organism evidence="2 3">
    <name type="scientific">Lupinus luteus</name>
    <name type="common">European yellow lupine</name>
    <dbReference type="NCBI Taxonomy" id="3873"/>
    <lineage>
        <taxon>Eukaryota</taxon>
        <taxon>Viridiplantae</taxon>
        <taxon>Streptophyta</taxon>
        <taxon>Embryophyta</taxon>
        <taxon>Tracheophyta</taxon>
        <taxon>Spermatophyta</taxon>
        <taxon>Magnoliopsida</taxon>
        <taxon>eudicotyledons</taxon>
        <taxon>Gunneridae</taxon>
        <taxon>Pentapetalae</taxon>
        <taxon>rosids</taxon>
        <taxon>fabids</taxon>
        <taxon>Fabales</taxon>
        <taxon>Fabaceae</taxon>
        <taxon>Papilionoideae</taxon>
        <taxon>50 kb inversion clade</taxon>
        <taxon>genistoids sensu lato</taxon>
        <taxon>core genistoids</taxon>
        <taxon>Genisteae</taxon>
        <taxon>Lupinus</taxon>
    </lineage>
</organism>